<dbReference type="AlphaFoldDB" id="A0A2N9FRZ9"/>
<name>A0A2N9FRZ9_FAGSY</name>
<dbReference type="Gene3D" id="3.60.10.10">
    <property type="entry name" value="Endonuclease/exonuclease/phosphatase"/>
    <property type="match status" value="1"/>
</dbReference>
<dbReference type="InterPro" id="IPR036691">
    <property type="entry name" value="Endo/exonu/phosph_ase_sf"/>
</dbReference>
<dbReference type="InterPro" id="IPR000477">
    <property type="entry name" value="RT_dom"/>
</dbReference>
<protein>
    <recommendedName>
        <fullName evidence="1">Reverse transcriptase domain-containing protein</fullName>
    </recommendedName>
</protein>
<dbReference type="SUPFAM" id="SSF56219">
    <property type="entry name" value="DNase I-like"/>
    <property type="match status" value="1"/>
</dbReference>
<evidence type="ECO:0000259" key="1">
    <source>
        <dbReference type="PROSITE" id="PS50878"/>
    </source>
</evidence>
<dbReference type="Pfam" id="PF03372">
    <property type="entry name" value="Exo_endo_phos"/>
    <property type="match status" value="1"/>
</dbReference>
<reference evidence="2" key="1">
    <citation type="submission" date="2018-02" db="EMBL/GenBank/DDBJ databases">
        <authorList>
            <person name="Cohen D.B."/>
            <person name="Kent A.D."/>
        </authorList>
    </citation>
    <scope>NUCLEOTIDE SEQUENCE</scope>
</reference>
<dbReference type="PROSITE" id="PS50878">
    <property type="entry name" value="RT_POL"/>
    <property type="match status" value="1"/>
</dbReference>
<organism evidence="2">
    <name type="scientific">Fagus sylvatica</name>
    <name type="common">Beechnut</name>
    <dbReference type="NCBI Taxonomy" id="28930"/>
    <lineage>
        <taxon>Eukaryota</taxon>
        <taxon>Viridiplantae</taxon>
        <taxon>Streptophyta</taxon>
        <taxon>Embryophyta</taxon>
        <taxon>Tracheophyta</taxon>
        <taxon>Spermatophyta</taxon>
        <taxon>Magnoliopsida</taxon>
        <taxon>eudicotyledons</taxon>
        <taxon>Gunneridae</taxon>
        <taxon>Pentapetalae</taxon>
        <taxon>rosids</taxon>
        <taxon>fabids</taxon>
        <taxon>Fagales</taxon>
        <taxon>Fagaceae</taxon>
        <taxon>Fagus</taxon>
    </lineage>
</organism>
<dbReference type="InterPro" id="IPR052343">
    <property type="entry name" value="Retrotransposon-Effector_Assoc"/>
</dbReference>
<dbReference type="GO" id="GO:0003824">
    <property type="term" value="F:catalytic activity"/>
    <property type="evidence" value="ECO:0007669"/>
    <property type="project" value="InterPro"/>
</dbReference>
<dbReference type="Pfam" id="PF00078">
    <property type="entry name" value="RVT_1"/>
    <property type="match status" value="1"/>
</dbReference>
<gene>
    <name evidence="2" type="ORF">FSB_LOCUS17732</name>
</gene>
<dbReference type="InterPro" id="IPR043502">
    <property type="entry name" value="DNA/RNA_pol_sf"/>
</dbReference>
<dbReference type="PANTHER" id="PTHR46890:SF50">
    <property type="entry name" value="RNA-DIRECTED DNA POLYMERASE, EUKARYOTA, REVERSE TRANSCRIPTASE ZINC-BINDING DOMAIN PROTEIN-RELATED"/>
    <property type="match status" value="1"/>
</dbReference>
<dbReference type="InterPro" id="IPR005135">
    <property type="entry name" value="Endo/exonuclease/phosphatase"/>
</dbReference>
<accession>A0A2N9FRZ9</accession>
<evidence type="ECO:0000313" key="2">
    <source>
        <dbReference type="EMBL" id="SPC89850.1"/>
    </source>
</evidence>
<dbReference type="PANTHER" id="PTHR46890">
    <property type="entry name" value="NON-LTR RETROLELEMENT REVERSE TRANSCRIPTASE-LIKE PROTEIN-RELATED"/>
    <property type="match status" value="1"/>
</dbReference>
<proteinExistence type="predicted"/>
<feature type="domain" description="Reverse transcriptase" evidence="1">
    <location>
        <begin position="560"/>
        <end position="840"/>
    </location>
</feature>
<dbReference type="EMBL" id="OIVN01001101">
    <property type="protein sequence ID" value="SPC89850.1"/>
    <property type="molecule type" value="Genomic_DNA"/>
</dbReference>
<dbReference type="SUPFAM" id="SSF56672">
    <property type="entry name" value="DNA/RNA polymerases"/>
    <property type="match status" value="1"/>
</dbReference>
<dbReference type="CDD" id="cd01650">
    <property type="entry name" value="RT_nLTR_like"/>
    <property type="match status" value="1"/>
</dbReference>
<sequence length="1066" mass="121348">MHVLKNKRIKLCSLRSGDQLQSQASPLRMLKVPECGEEPLSPLTCVPLAIIEPSIQDGAKVDSIPDTEQARSKWVNSHYRGFCKLVGFPIDSHEQQCLELLRNIEETRTLKKGEETKMDKVDWKVIQSIWGNRYAGWVVLNAEHTVGGVLLLWDKRVLELIDSKVGTFSVSFRWKSLIDGFEWVGTGVYGPNRDDIRNVLWDDLAEVRLQWSVPWCVFGDFNVVRFPSERRGCTRVSSAMEEFSDFIDGQTLVDLPLKGGKYTWCNRSANPSMSRIDRVLVSSDWEEHHPDVVQKLMPRPISDNNPLLLEAGGMARRKSSFKFENMWLKDLGFVDKIRDWWSSYSYSGTPSFALAQKLKALKGDLKAWNKQVFGDVSVRRQHLECELQALDLKESLASLSDEERIRREDCKIELEKVAQLEEVSWRQKFRVLWLKESDNNTKFFHKMANSHQRYNYMERMEVDGVVYEDDSVIRAKVVQFYKFLYQEHEPWRPTVNGLDFDVISSEERNMLERSFTSDEVLQVVKDLQGDKAPGPDGFTMAFFQKCWSVIEEDVMGFFAEVHTHGKFKRSLNASFIALIPKKQNASNIRDFQPISLIGSVYKLLAKVLANRLKGVLDSLILESQNAFVGGRKILDSVLIANECLDSRLKSQVPGFICKLDIKKAYDHVDWNCLLHLLERMGFGDRWRRWIEVCISSVQFSVLVNSSPEGYFTSSRGLHQGDPLSPLLFLLVMEVLSRMLKKVESEGLIPGFSAGGNANSGLRISHLLYADDTILFCDANMTQMLYIRMVLTCFEAATGLRVNMSKSEMVPVGEVQNISVLAESLCCHIGVLPLSYLGMPLGASYKANAVWNPILEKMERRLSGWQKLYLSKGGRLTLLQSTLSSLPTYFLSLFTIPKSVANRLEKLQRDFLWGGMGNNFKHHLVGWDKVVLVEKFGVELGGWRTKPIRGAYGCGLWKGIMSGWDDYFQHVEFVIGQAIVRLQLKLSSTVMIMEGLVIGMLPSLGVLMIGRFDIVVEFFQLLSSYVVPIMAPDGVKWNCNKDGVFDSRSFYAALNARPGVVFPWKMI</sequence>